<keyword evidence="5 7" id="KW-0408">Iron</keyword>
<dbReference type="OrthoDB" id="6692864at2759"/>
<keyword evidence="8" id="KW-0472">Membrane</keyword>
<dbReference type="CDD" id="cd11061">
    <property type="entry name" value="CYP67-like"/>
    <property type="match status" value="1"/>
</dbReference>
<reference evidence="9" key="1">
    <citation type="submission" date="2021-02" db="EMBL/GenBank/DDBJ databases">
        <title>Genome sequence Cadophora malorum strain M34.</title>
        <authorList>
            <person name="Stefanovic E."/>
            <person name="Vu D."/>
            <person name="Scully C."/>
            <person name="Dijksterhuis J."/>
            <person name="Roader J."/>
            <person name="Houbraken J."/>
        </authorList>
    </citation>
    <scope>NUCLEOTIDE SEQUENCE</scope>
    <source>
        <strain evidence="9">M34</strain>
    </source>
</reference>
<dbReference type="Gene3D" id="1.10.630.10">
    <property type="entry name" value="Cytochrome P450"/>
    <property type="match status" value="1"/>
</dbReference>
<evidence type="ECO:0000256" key="8">
    <source>
        <dbReference type="SAM" id="Phobius"/>
    </source>
</evidence>
<organism evidence="9 10">
    <name type="scientific">Cadophora malorum</name>
    <dbReference type="NCBI Taxonomy" id="108018"/>
    <lineage>
        <taxon>Eukaryota</taxon>
        <taxon>Fungi</taxon>
        <taxon>Dikarya</taxon>
        <taxon>Ascomycota</taxon>
        <taxon>Pezizomycotina</taxon>
        <taxon>Leotiomycetes</taxon>
        <taxon>Helotiales</taxon>
        <taxon>Ploettnerulaceae</taxon>
        <taxon>Cadophora</taxon>
    </lineage>
</organism>
<dbReference type="PRINTS" id="PR00385">
    <property type="entry name" value="P450"/>
</dbReference>
<comment type="cofactor">
    <cofactor evidence="1 7">
        <name>heme</name>
        <dbReference type="ChEBI" id="CHEBI:30413"/>
    </cofactor>
</comment>
<dbReference type="AlphaFoldDB" id="A0A8H7W6X7"/>
<keyword evidence="4" id="KW-0560">Oxidoreductase</keyword>
<keyword evidence="10" id="KW-1185">Reference proteome</keyword>
<dbReference type="Pfam" id="PF00067">
    <property type="entry name" value="p450"/>
    <property type="match status" value="1"/>
</dbReference>
<dbReference type="InterPro" id="IPR050121">
    <property type="entry name" value="Cytochrome_P450_monoxygenase"/>
</dbReference>
<evidence type="ECO:0000256" key="1">
    <source>
        <dbReference type="ARBA" id="ARBA00001971"/>
    </source>
</evidence>
<accession>A0A8H7W6X7</accession>
<dbReference type="Proteomes" id="UP000664132">
    <property type="component" value="Unassembled WGS sequence"/>
</dbReference>
<keyword evidence="8" id="KW-1133">Transmembrane helix</keyword>
<name>A0A8H7W6X7_9HELO</name>
<dbReference type="GO" id="GO:0005506">
    <property type="term" value="F:iron ion binding"/>
    <property type="evidence" value="ECO:0007669"/>
    <property type="project" value="InterPro"/>
</dbReference>
<keyword evidence="3 7" id="KW-0479">Metal-binding</keyword>
<keyword evidence="7" id="KW-0349">Heme</keyword>
<keyword evidence="6" id="KW-0503">Monooxygenase</keyword>
<dbReference type="GO" id="GO:0004497">
    <property type="term" value="F:monooxygenase activity"/>
    <property type="evidence" value="ECO:0007669"/>
    <property type="project" value="UniProtKB-KW"/>
</dbReference>
<evidence type="ECO:0000256" key="3">
    <source>
        <dbReference type="ARBA" id="ARBA00022723"/>
    </source>
</evidence>
<evidence type="ECO:0000256" key="6">
    <source>
        <dbReference type="ARBA" id="ARBA00023033"/>
    </source>
</evidence>
<proteinExistence type="inferred from homology"/>
<dbReference type="PRINTS" id="PR00465">
    <property type="entry name" value="EP450IV"/>
</dbReference>
<dbReference type="PANTHER" id="PTHR24305:SF187">
    <property type="entry name" value="P450, PUTATIVE (EUROFUNG)-RELATED"/>
    <property type="match status" value="1"/>
</dbReference>
<dbReference type="SUPFAM" id="SSF48264">
    <property type="entry name" value="Cytochrome P450"/>
    <property type="match status" value="1"/>
</dbReference>
<evidence type="ECO:0000256" key="4">
    <source>
        <dbReference type="ARBA" id="ARBA00023002"/>
    </source>
</evidence>
<dbReference type="GO" id="GO:0020037">
    <property type="term" value="F:heme binding"/>
    <property type="evidence" value="ECO:0007669"/>
    <property type="project" value="InterPro"/>
</dbReference>
<keyword evidence="8" id="KW-0812">Transmembrane</keyword>
<evidence type="ECO:0008006" key="11">
    <source>
        <dbReference type="Google" id="ProtNLM"/>
    </source>
</evidence>
<comment type="caution">
    <text evidence="9">The sequence shown here is derived from an EMBL/GenBank/DDBJ whole genome shotgun (WGS) entry which is preliminary data.</text>
</comment>
<dbReference type="InterPro" id="IPR002403">
    <property type="entry name" value="Cyt_P450_E_grp-IV"/>
</dbReference>
<feature type="transmembrane region" description="Helical" evidence="8">
    <location>
        <begin position="61"/>
        <end position="88"/>
    </location>
</feature>
<evidence type="ECO:0000256" key="5">
    <source>
        <dbReference type="ARBA" id="ARBA00023004"/>
    </source>
</evidence>
<protein>
    <recommendedName>
        <fullName evidence="11">Cytochrome P450</fullName>
    </recommendedName>
</protein>
<evidence type="ECO:0000256" key="7">
    <source>
        <dbReference type="PIRSR" id="PIRSR602403-1"/>
    </source>
</evidence>
<sequence>MAITLPQNLTLLLIASSALGLLSHNLYFIHGEHHTSAVRLFQLSILLPPLLTYGLTRLSSITLLHATLTTTLLLTTYLLSLFTSMLLYRLLFHRLRSFPGPPLAKLSKFWHVLQLGGFDNYKRLDRWHAQYGEYVRIGPTELSIVDPEAVEAIMGSRTIDSYESRVVSFANVLVDQLKSFGGKPLNSSLWFNYYSFDVMGELAFGRSFDMLKTGEKHNAIKLLHEGQRPLGIFSPMPWLMMIMMRIPGAGAGYNRWLAYCEGQAEKRKAMKMEERDIMSWLLEADPMSSDPFKEHMWLVGDARLIIVAGSDTTAATLTYLFYHLALSPIIVQNLRKELQPLMKEDGSFDNKELQNAEYLNGVINETLRLHPPVPGGVSRLTPKEGVQIGEVRVPGETVVSVPLWTVGRSPKAWKQPLEFLPERWAADSDLIINKSAFAPFSVGRYGCIGKNLALMELRTVCALLVSKFDASFAPGEDGTRLLEKSEDYFTIGLESLMLQFKAR</sequence>
<dbReference type="EMBL" id="JAFJYH010000107">
    <property type="protein sequence ID" value="KAG4419350.1"/>
    <property type="molecule type" value="Genomic_DNA"/>
</dbReference>
<dbReference type="InterPro" id="IPR001128">
    <property type="entry name" value="Cyt_P450"/>
</dbReference>
<dbReference type="InterPro" id="IPR036396">
    <property type="entry name" value="Cyt_P450_sf"/>
</dbReference>
<evidence type="ECO:0000313" key="9">
    <source>
        <dbReference type="EMBL" id="KAG4419350.1"/>
    </source>
</evidence>
<gene>
    <name evidence="9" type="ORF">IFR04_007498</name>
</gene>
<comment type="similarity">
    <text evidence="2">Belongs to the cytochrome P450 family.</text>
</comment>
<feature type="binding site" description="axial binding residue" evidence="7">
    <location>
        <position position="447"/>
    </location>
    <ligand>
        <name>heme</name>
        <dbReference type="ChEBI" id="CHEBI:30413"/>
    </ligand>
    <ligandPart>
        <name>Fe</name>
        <dbReference type="ChEBI" id="CHEBI:18248"/>
    </ligandPart>
</feature>
<dbReference type="GO" id="GO:0016705">
    <property type="term" value="F:oxidoreductase activity, acting on paired donors, with incorporation or reduction of molecular oxygen"/>
    <property type="evidence" value="ECO:0007669"/>
    <property type="project" value="InterPro"/>
</dbReference>
<evidence type="ECO:0000256" key="2">
    <source>
        <dbReference type="ARBA" id="ARBA00010617"/>
    </source>
</evidence>
<dbReference type="PANTHER" id="PTHR24305">
    <property type="entry name" value="CYTOCHROME P450"/>
    <property type="match status" value="1"/>
</dbReference>
<evidence type="ECO:0000313" key="10">
    <source>
        <dbReference type="Proteomes" id="UP000664132"/>
    </source>
</evidence>